<evidence type="ECO:0000313" key="4">
    <source>
        <dbReference type="Proteomes" id="UP000245946"/>
    </source>
</evidence>
<keyword evidence="4" id="KW-1185">Reference proteome</keyword>
<proteinExistence type="predicted"/>
<reference evidence="3 4" key="1">
    <citation type="journal article" date="2018" name="Mol. Biol. Evol.">
        <title>Broad Genomic Sampling Reveals a Smut Pathogenic Ancestry of the Fungal Clade Ustilaginomycotina.</title>
        <authorList>
            <person name="Kijpornyongpan T."/>
            <person name="Mondo S.J."/>
            <person name="Barry K."/>
            <person name="Sandor L."/>
            <person name="Lee J."/>
            <person name="Lipzen A."/>
            <person name="Pangilinan J."/>
            <person name="LaButti K."/>
            <person name="Hainaut M."/>
            <person name="Henrissat B."/>
            <person name="Grigoriev I.V."/>
            <person name="Spatafora J.W."/>
            <person name="Aime M.C."/>
        </authorList>
    </citation>
    <scope>NUCLEOTIDE SEQUENCE [LARGE SCALE GENOMIC DNA]</scope>
    <source>
        <strain evidence="3 4">MCA 4186</strain>
    </source>
</reference>
<organism evidence="3 4">
    <name type="scientific">Tilletiopsis washingtonensis</name>
    <dbReference type="NCBI Taxonomy" id="58919"/>
    <lineage>
        <taxon>Eukaryota</taxon>
        <taxon>Fungi</taxon>
        <taxon>Dikarya</taxon>
        <taxon>Basidiomycota</taxon>
        <taxon>Ustilaginomycotina</taxon>
        <taxon>Exobasidiomycetes</taxon>
        <taxon>Entylomatales</taxon>
        <taxon>Entylomatales incertae sedis</taxon>
        <taxon>Tilletiopsis</taxon>
    </lineage>
</organism>
<feature type="region of interest" description="Disordered" evidence="1">
    <location>
        <begin position="121"/>
        <end position="176"/>
    </location>
</feature>
<dbReference type="OrthoDB" id="3262103at2759"/>
<name>A0A316ZBR0_9BASI</name>
<accession>A0A316ZBR0</accession>
<evidence type="ECO:0000256" key="1">
    <source>
        <dbReference type="SAM" id="MobiDB-lite"/>
    </source>
</evidence>
<feature type="signal peptide" evidence="2">
    <location>
        <begin position="1"/>
        <end position="19"/>
    </location>
</feature>
<dbReference type="AlphaFoldDB" id="A0A316ZBR0"/>
<feature type="chain" id="PRO_5016397129" description="GPI anchored serine-threonine rich protein" evidence="2">
    <location>
        <begin position="20"/>
        <end position="203"/>
    </location>
</feature>
<feature type="compositionally biased region" description="Low complexity" evidence="1">
    <location>
        <begin position="127"/>
        <end position="176"/>
    </location>
</feature>
<evidence type="ECO:0008006" key="5">
    <source>
        <dbReference type="Google" id="ProtNLM"/>
    </source>
</evidence>
<gene>
    <name evidence="3" type="ORF">FA09DRAFT_324845</name>
</gene>
<evidence type="ECO:0000313" key="3">
    <source>
        <dbReference type="EMBL" id="PWN99247.1"/>
    </source>
</evidence>
<dbReference type="RefSeq" id="XP_025599526.1">
    <property type="nucleotide sequence ID" value="XM_025741137.1"/>
</dbReference>
<keyword evidence="2" id="KW-0732">Signal</keyword>
<dbReference type="GeneID" id="37268681"/>
<evidence type="ECO:0000256" key="2">
    <source>
        <dbReference type="SAM" id="SignalP"/>
    </source>
</evidence>
<sequence>MRVTLVAAFLASFVALARAQADPNATLVDPGATCPQETRDSIVACLAQVEQDEATRAGGPCTSTDWQCICNKQYGLIACFDPCPGIQDVDAVNFNNNACMGQNGVSNANVNSYSGAPLTTTAPNGLTGSSGVPGASTSTTSTSAPATTSTTQTSAPTSSTSRSTSAPASSSSGAPANAAAARGVDSLGVAAAMGVALLAGALL</sequence>
<dbReference type="EMBL" id="KZ819288">
    <property type="protein sequence ID" value="PWN99247.1"/>
    <property type="molecule type" value="Genomic_DNA"/>
</dbReference>
<protein>
    <recommendedName>
        <fullName evidence="5">GPI anchored serine-threonine rich protein</fullName>
    </recommendedName>
</protein>
<dbReference type="Proteomes" id="UP000245946">
    <property type="component" value="Unassembled WGS sequence"/>
</dbReference>